<dbReference type="PANTHER" id="PTHR11527">
    <property type="entry name" value="HEAT-SHOCK PROTEIN 20 FAMILY MEMBER"/>
    <property type="match status" value="1"/>
</dbReference>
<dbReference type="InterPro" id="IPR031107">
    <property type="entry name" value="Small_HSP"/>
</dbReference>
<evidence type="ECO:0000259" key="5">
    <source>
        <dbReference type="PROSITE" id="PS01031"/>
    </source>
</evidence>
<feature type="compositionally biased region" description="Gly residues" evidence="4">
    <location>
        <begin position="69"/>
        <end position="80"/>
    </location>
</feature>
<dbReference type="Pfam" id="PF00011">
    <property type="entry name" value="HSP20"/>
    <property type="match status" value="1"/>
</dbReference>
<name>A0A6A6S2C9_9PLEO</name>
<feature type="domain" description="SHSP" evidence="5">
    <location>
        <begin position="248"/>
        <end position="368"/>
    </location>
</feature>
<dbReference type="OrthoDB" id="5511210at2759"/>
<accession>A0A6A6S2C9</accession>
<feature type="compositionally biased region" description="Basic residues" evidence="4">
    <location>
        <begin position="49"/>
        <end position="60"/>
    </location>
</feature>
<gene>
    <name evidence="6" type="ORF">P280DRAFT_468453</name>
</gene>
<proteinExistence type="inferred from homology"/>
<comment type="similarity">
    <text evidence="2 3">Belongs to the small heat shock protein (HSP20) family.</text>
</comment>
<evidence type="ECO:0000256" key="1">
    <source>
        <dbReference type="ARBA" id="ARBA00023016"/>
    </source>
</evidence>
<feature type="non-terminal residue" evidence="6">
    <location>
        <position position="368"/>
    </location>
</feature>
<feature type="compositionally biased region" description="Basic and acidic residues" evidence="4">
    <location>
        <begin position="109"/>
        <end position="121"/>
    </location>
</feature>
<feature type="region of interest" description="Disordered" evidence="4">
    <location>
        <begin position="27"/>
        <end position="231"/>
    </location>
</feature>
<feature type="compositionally biased region" description="Gly residues" evidence="4">
    <location>
        <begin position="175"/>
        <end position="187"/>
    </location>
</feature>
<evidence type="ECO:0000256" key="4">
    <source>
        <dbReference type="SAM" id="MobiDB-lite"/>
    </source>
</evidence>
<dbReference type="PROSITE" id="PS01031">
    <property type="entry name" value="SHSP"/>
    <property type="match status" value="1"/>
</dbReference>
<sequence>MPSVQYMNRSAPFWDFVANLEQEGTNHPFFNQWSQNRNENTESGDEGRHGHHGRAGHHHPPPPPPFGPWGWGFPFGGGRGFPFRGPPPPPGPVGPHGPHHHGEDDEDRDFEKDFEKELNKEFDEDNEKNEKEDNDNGEGPSGSGSDTEGCCRRRERGERRRGPCGSRRGRHGHGHGPGPRGWGGPGPRHGPPHHGPGGPHGHGHGHGPGHGRRGGWGGWGRGGRGGPSNNPLAFVASLFDPEAATKPNENEDFSPEADIFDTPTSFIIHVSLPGAKKEDVGVNWDVEKSELSIAGVIYRPGDEKLLEQLAMSERKVGAFERKVRLGTRASPASVDADQISAKLEDGVLRVEVPKLGESGFVEIRKVDI</sequence>
<dbReference type="SUPFAM" id="SSF49764">
    <property type="entry name" value="HSP20-like chaperones"/>
    <property type="match status" value="1"/>
</dbReference>
<reference evidence="6" key="1">
    <citation type="journal article" date="2020" name="Stud. Mycol.">
        <title>101 Dothideomycetes genomes: a test case for predicting lifestyles and emergence of pathogens.</title>
        <authorList>
            <person name="Haridas S."/>
            <person name="Albert R."/>
            <person name="Binder M."/>
            <person name="Bloem J."/>
            <person name="Labutti K."/>
            <person name="Salamov A."/>
            <person name="Andreopoulos B."/>
            <person name="Baker S."/>
            <person name="Barry K."/>
            <person name="Bills G."/>
            <person name="Bluhm B."/>
            <person name="Cannon C."/>
            <person name="Castanera R."/>
            <person name="Culley D."/>
            <person name="Daum C."/>
            <person name="Ezra D."/>
            <person name="Gonzalez J."/>
            <person name="Henrissat B."/>
            <person name="Kuo A."/>
            <person name="Liang C."/>
            <person name="Lipzen A."/>
            <person name="Lutzoni F."/>
            <person name="Magnuson J."/>
            <person name="Mondo S."/>
            <person name="Nolan M."/>
            <person name="Ohm R."/>
            <person name="Pangilinan J."/>
            <person name="Park H.-J."/>
            <person name="Ramirez L."/>
            <person name="Alfaro M."/>
            <person name="Sun H."/>
            <person name="Tritt A."/>
            <person name="Yoshinaga Y."/>
            <person name="Zwiers L.-H."/>
            <person name="Turgeon B."/>
            <person name="Goodwin S."/>
            <person name="Spatafora J."/>
            <person name="Crous P."/>
            <person name="Grigoriev I."/>
        </authorList>
    </citation>
    <scope>NUCLEOTIDE SEQUENCE</scope>
    <source>
        <strain evidence="6">CBS 473.64</strain>
    </source>
</reference>
<protein>
    <recommendedName>
        <fullName evidence="5">SHSP domain-containing protein</fullName>
    </recommendedName>
</protein>
<dbReference type="InterPro" id="IPR008978">
    <property type="entry name" value="HSP20-like_chaperone"/>
</dbReference>
<dbReference type="Proteomes" id="UP000799753">
    <property type="component" value="Unassembled WGS sequence"/>
</dbReference>
<evidence type="ECO:0000256" key="3">
    <source>
        <dbReference type="RuleBase" id="RU003616"/>
    </source>
</evidence>
<evidence type="ECO:0000256" key="2">
    <source>
        <dbReference type="PROSITE-ProRule" id="PRU00285"/>
    </source>
</evidence>
<organism evidence="6 7">
    <name type="scientific">Massarina eburnea CBS 473.64</name>
    <dbReference type="NCBI Taxonomy" id="1395130"/>
    <lineage>
        <taxon>Eukaryota</taxon>
        <taxon>Fungi</taxon>
        <taxon>Dikarya</taxon>
        <taxon>Ascomycota</taxon>
        <taxon>Pezizomycotina</taxon>
        <taxon>Dothideomycetes</taxon>
        <taxon>Pleosporomycetidae</taxon>
        <taxon>Pleosporales</taxon>
        <taxon>Massarineae</taxon>
        <taxon>Massarinaceae</taxon>
        <taxon>Massarina</taxon>
    </lineage>
</organism>
<dbReference type="CDD" id="cd06464">
    <property type="entry name" value="ACD_sHsps-like"/>
    <property type="match status" value="1"/>
</dbReference>
<evidence type="ECO:0000313" key="7">
    <source>
        <dbReference type="Proteomes" id="UP000799753"/>
    </source>
</evidence>
<dbReference type="EMBL" id="MU006782">
    <property type="protein sequence ID" value="KAF2641969.1"/>
    <property type="molecule type" value="Genomic_DNA"/>
</dbReference>
<keyword evidence="1" id="KW-0346">Stress response</keyword>
<feature type="compositionally biased region" description="Polar residues" evidence="4">
    <location>
        <begin position="27"/>
        <end position="38"/>
    </location>
</feature>
<feature type="compositionally biased region" description="Basic residues" evidence="4">
    <location>
        <begin position="201"/>
        <end position="213"/>
    </location>
</feature>
<dbReference type="InterPro" id="IPR002068">
    <property type="entry name" value="A-crystallin/Hsp20_dom"/>
</dbReference>
<dbReference type="Gene3D" id="2.60.40.790">
    <property type="match status" value="1"/>
</dbReference>
<evidence type="ECO:0000313" key="6">
    <source>
        <dbReference type="EMBL" id="KAF2641969.1"/>
    </source>
</evidence>
<feature type="compositionally biased region" description="Gly residues" evidence="4">
    <location>
        <begin position="214"/>
        <end position="226"/>
    </location>
</feature>
<keyword evidence="7" id="KW-1185">Reference proteome</keyword>
<dbReference type="AlphaFoldDB" id="A0A6A6S2C9"/>
<feature type="compositionally biased region" description="Pro residues" evidence="4">
    <location>
        <begin position="84"/>
        <end position="95"/>
    </location>
</feature>
<feature type="compositionally biased region" description="Basic and acidic residues" evidence="4">
    <location>
        <begin position="149"/>
        <end position="161"/>
    </location>
</feature>
<feature type="compositionally biased region" description="Acidic residues" evidence="4">
    <location>
        <begin position="122"/>
        <end position="136"/>
    </location>
</feature>